<accession>A0ABY6IS12</accession>
<proteinExistence type="predicted"/>
<gene>
    <name evidence="2" type="ORF">OF122_06500</name>
</gene>
<sequence length="143" mass="15561">MDLIDSVPYGDKVVIVLGQIAAVTGPTANASSWKTFLRLIVVAWVIVVALPLQASHAPLHGPTAETHLTAIEWSADPQIEKAGTFGAGQHDNTDHVHETPIIVNARWASPPDWPRSWKHSHVRTQIADRPAPIDQPPRPEQSA</sequence>
<organism evidence="2 3">
    <name type="scientific">Pelagibacterium flavum</name>
    <dbReference type="NCBI Taxonomy" id="2984530"/>
    <lineage>
        <taxon>Bacteria</taxon>
        <taxon>Pseudomonadati</taxon>
        <taxon>Pseudomonadota</taxon>
        <taxon>Alphaproteobacteria</taxon>
        <taxon>Hyphomicrobiales</taxon>
        <taxon>Devosiaceae</taxon>
        <taxon>Pelagibacterium</taxon>
    </lineage>
</organism>
<dbReference type="EMBL" id="CP107716">
    <property type="protein sequence ID" value="UYQ73405.1"/>
    <property type="molecule type" value="Genomic_DNA"/>
</dbReference>
<dbReference type="RefSeq" id="WP_264226991.1">
    <property type="nucleotide sequence ID" value="NZ_CP107716.1"/>
</dbReference>
<keyword evidence="3" id="KW-1185">Reference proteome</keyword>
<feature type="compositionally biased region" description="Pro residues" evidence="1">
    <location>
        <begin position="133"/>
        <end position="143"/>
    </location>
</feature>
<name>A0ABY6IS12_9HYPH</name>
<evidence type="ECO:0000256" key="1">
    <source>
        <dbReference type="SAM" id="MobiDB-lite"/>
    </source>
</evidence>
<evidence type="ECO:0000313" key="3">
    <source>
        <dbReference type="Proteomes" id="UP001163882"/>
    </source>
</evidence>
<protein>
    <submittedName>
        <fullName evidence="2">Uncharacterized protein</fullName>
    </submittedName>
</protein>
<evidence type="ECO:0000313" key="2">
    <source>
        <dbReference type="EMBL" id="UYQ73405.1"/>
    </source>
</evidence>
<dbReference type="Proteomes" id="UP001163882">
    <property type="component" value="Chromosome"/>
</dbReference>
<feature type="region of interest" description="Disordered" evidence="1">
    <location>
        <begin position="113"/>
        <end position="143"/>
    </location>
</feature>
<reference evidence="2" key="1">
    <citation type="submission" date="2022-10" db="EMBL/GenBank/DDBJ databases">
        <title>YIM 151497 complete genome.</title>
        <authorList>
            <person name="Chen X."/>
        </authorList>
    </citation>
    <scope>NUCLEOTIDE SEQUENCE</scope>
    <source>
        <strain evidence="2">YIM 151497</strain>
    </source>
</reference>